<evidence type="ECO:0000256" key="2">
    <source>
        <dbReference type="ARBA" id="ARBA00023125"/>
    </source>
</evidence>
<dbReference type="GO" id="GO:0006355">
    <property type="term" value="P:regulation of DNA-templated transcription"/>
    <property type="evidence" value="ECO:0007669"/>
    <property type="project" value="InterPro"/>
</dbReference>
<evidence type="ECO:0000256" key="1">
    <source>
        <dbReference type="ARBA" id="ARBA00023015"/>
    </source>
</evidence>
<evidence type="ECO:0000256" key="3">
    <source>
        <dbReference type="ARBA" id="ARBA00023163"/>
    </source>
</evidence>
<dbReference type="AlphaFoldDB" id="A0A896WEJ6"/>
<keyword evidence="4" id="KW-0539">Nucleus</keyword>
<dbReference type="InterPro" id="IPR036093">
    <property type="entry name" value="NAC_dom_sf"/>
</dbReference>
<name>A0A896WEJ6_MELAB</name>
<evidence type="ECO:0000256" key="5">
    <source>
        <dbReference type="SAM" id="MobiDB-lite"/>
    </source>
</evidence>
<dbReference type="PANTHER" id="PTHR31719:SF179">
    <property type="entry name" value="OS08G0148400 PROTEIN"/>
    <property type="match status" value="1"/>
</dbReference>
<keyword evidence="2" id="KW-0238">DNA-binding</keyword>
<organism evidence="7">
    <name type="scientific">Melilotus albus</name>
    <name type="common">White sweet clover</name>
    <name type="synonym">Melilotus officinalis subsp. albus</name>
    <dbReference type="NCBI Taxonomy" id="47082"/>
    <lineage>
        <taxon>Eukaryota</taxon>
        <taxon>Viridiplantae</taxon>
        <taxon>Streptophyta</taxon>
        <taxon>Embryophyta</taxon>
        <taxon>Tracheophyta</taxon>
        <taxon>Spermatophyta</taxon>
        <taxon>Magnoliopsida</taxon>
        <taxon>eudicotyledons</taxon>
        <taxon>Gunneridae</taxon>
        <taxon>Pentapetalae</taxon>
        <taxon>rosids</taxon>
        <taxon>fabids</taxon>
        <taxon>Fabales</taxon>
        <taxon>Fabaceae</taxon>
        <taxon>Papilionoideae</taxon>
        <taxon>50 kb inversion clade</taxon>
        <taxon>NPAAA clade</taxon>
        <taxon>Hologalegina</taxon>
        <taxon>IRL clade</taxon>
        <taxon>Trifolieae</taxon>
        <taxon>Melilotus</taxon>
    </lineage>
</organism>
<dbReference type="Gene3D" id="2.170.150.80">
    <property type="entry name" value="NAC domain"/>
    <property type="match status" value="1"/>
</dbReference>
<dbReference type="GO" id="GO:0003677">
    <property type="term" value="F:DNA binding"/>
    <property type="evidence" value="ECO:0007669"/>
    <property type="project" value="UniProtKB-KW"/>
</dbReference>
<dbReference type="PANTHER" id="PTHR31719">
    <property type="entry name" value="NAC TRANSCRIPTION FACTOR 56"/>
    <property type="match status" value="1"/>
</dbReference>
<accession>A0A896WEJ6</accession>
<feature type="domain" description="NAC" evidence="6">
    <location>
        <begin position="1"/>
        <end position="105"/>
    </location>
</feature>
<protein>
    <submittedName>
        <fullName evidence="7">NAC family transcription factor</fullName>
    </submittedName>
</protein>
<feature type="region of interest" description="Disordered" evidence="5">
    <location>
        <begin position="187"/>
        <end position="209"/>
    </location>
</feature>
<dbReference type="Pfam" id="PF02365">
    <property type="entry name" value="NAM"/>
    <property type="match status" value="1"/>
</dbReference>
<evidence type="ECO:0000256" key="4">
    <source>
        <dbReference type="ARBA" id="ARBA00023242"/>
    </source>
</evidence>
<sequence>MYFFTPRSKKYKEGQRPDRVVEDNGFQYGFWKATGREFPVMNNDAEIGLKRTLVYYKGKQGKPKQEKPNSKTNWIMQEFRIKKLTSSSVTLHNMDDLVLCKIYEHRYGTKKYQITDQNNKRLKVSTNMVVTPQCQPNQYHQTQCMQPSLSPNMVGNSQCHFNQNSDLAQKMQDDALFTRMIVRARYQPSQHSQSQGQSNQHSNQVQQMPTSLSRNMVVTPQDQPNQHSQSQAMKVSSSPYKIGISQGQSNQHSDQVQQMQVSSLSRNMVVAPQDQPNQHSQSQAMKIFSSPYRIGISQGQSNQHSDQVQQMQVSSLSRNMVVAPQDQPNQHSQSQAMKVSSSPYRIGITQGQPNQHSDQVQQMPASLQRNMVVAPQDLPNQHYAQAQQKQASLSSDMLAMPLQMQGYLLRSHFQMEDDSDACDFINFDSCFNNNFEYFPI</sequence>
<feature type="compositionally biased region" description="Low complexity" evidence="5">
    <location>
        <begin position="187"/>
        <end position="207"/>
    </location>
</feature>
<dbReference type="SUPFAM" id="SSF101941">
    <property type="entry name" value="NAC domain"/>
    <property type="match status" value="1"/>
</dbReference>
<gene>
    <name evidence="7" type="primary">EVM0005083.1</name>
</gene>
<reference evidence="7" key="1">
    <citation type="journal article" name="Plants (Basel)">
        <title>NAC and MYB Families and Lignin Biosynthesis-Related Members Identification and Expression Analysis in Melilotus albus.</title>
        <authorList>
            <person name="Chen L."/>
            <person name="Wu F."/>
            <person name="Zhang J."/>
        </authorList>
    </citation>
    <scope>NUCLEOTIDE SEQUENCE</scope>
</reference>
<proteinExistence type="predicted"/>
<dbReference type="PROSITE" id="PS51005">
    <property type="entry name" value="NAC"/>
    <property type="match status" value="1"/>
</dbReference>
<evidence type="ECO:0000313" key="7">
    <source>
        <dbReference type="EMBL" id="QSD99816.1"/>
    </source>
</evidence>
<keyword evidence="1" id="KW-0805">Transcription regulation</keyword>
<keyword evidence="3" id="KW-0804">Transcription</keyword>
<dbReference type="EMBL" id="MW302662">
    <property type="protein sequence ID" value="QSD99816.1"/>
    <property type="molecule type" value="Genomic_DNA"/>
</dbReference>
<dbReference type="InterPro" id="IPR003441">
    <property type="entry name" value="NAC-dom"/>
</dbReference>
<evidence type="ECO:0000259" key="6">
    <source>
        <dbReference type="PROSITE" id="PS51005"/>
    </source>
</evidence>